<accession>A0A240A972</accession>
<evidence type="ECO:0000256" key="3">
    <source>
        <dbReference type="ARBA" id="ARBA00023159"/>
    </source>
</evidence>
<keyword evidence="4" id="KW-0804">Transcription</keyword>
<dbReference type="GO" id="GO:0006355">
    <property type="term" value="P:regulation of DNA-templated transcription"/>
    <property type="evidence" value="ECO:0007669"/>
    <property type="project" value="InterPro"/>
</dbReference>
<evidence type="ECO:0000256" key="1">
    <source>
        <dbReference type="ARBA" id="ARBA00023015"/>
    </source>
</evidence>
<keyword evidence="7" id="KW-1185">Reference proteome</keyword>
<evidence type="ECO:0000259" key="5">
    <source>
        <dbReference type="PROSITE" id="PS50043"/>
    </source>
</evidence>
<dbReference type="CDD" id="cd06170">
    <property type="entry name" value="LuxR_C_like"/>
    <property type="match status" value="1"/>
</dbReference>
<dbReference type="GeneID" id="75025281"/>
<dbReference type="PANTHER" id="PTHR44688:SF16">
    <property type="entry name" value="DNA-BINDING TRANSCRIPTIONAL ACTIVATOR DEVR_DOSR"/>
    <property type="match status" value="1"/>
</dbReference>
<dbReference type="Gene3D" id="3.30.450.80">
    <property type="entry name" value="Transcription factor LuxR-like, autoinducer-binding domain"/>
    <property type="match status" value="1"/>
</dbReference>
<dbReference type="InterPro" id="IPR000792">
    <property type="entry name" value="Tscrpt_reg_LuxR_C"/>
</dbReference>
<dbReference type="PRINTS" id="PR00038">
    <property type="entry name" value="HTHLUXR"/>
</dbReference>
<organism evidence="6 7">
    <name type="scientific">Serratia ficaria</name>
    <dbReference type="NCBI Taxonomy" id="61651"/>
    <lineage>
        <taxon>Bacteria</taxon>
        <taxon>Pseudomonadati</taxon>
        <taxon>Pseudomonadota</taxon>
        <taxon>Gammaproteobacteria</taxon>
        <taxon>Enterobacterales</taxon>
        <taxon>Yersiniaceae</taxon>
        <taxon>Serratia</taxon>
    </lineage>
</organism>
<dbReference type="PROSITE" id="PS50043">
    <property type="entry name" value="HTH_LUXR_2"/>
    <property type="match status" value="1"/>
</dbReference>
<dbReference type="Gene3D" id="1.10.10.10">
    <property type="entry name" value="Winged helix-like DNA-binding domain superfamily/Winged helix DNA-binding domain"/>
    <property type="match status" value="1"/>
</dbReference>
<reference evidence="6 7" key="1">
    <citation type="submission" date="2017-06" db="EMBL/GenBank/DDBJ databases">
        <authorList>
            <consortium name="Pathogen Informatics"/>
        </authorList>
    </citation>
    <scope>NUCLEOTIDE SEQUENCE [LARGE SCALE GENOMIC DNA]</scope>
    <source>
        <strain evidence="6 7">NCTC12148</strain>
    </source>
</reference>
<dbReference type="PROSITE" id="PS00622">
    <property type="entry name" value="HTH_LUXR_1"/>
    <property type="match status" value="1"/>
</dbReference>
<evidence type="ECO:0000256" key="2">
    <source>
        <dbReference type="ARBA" id="ARBA00023125"/>
    </source>
</evidence>
<dbReference type="SMART" id="SM00421">
    <property type="entry name" value="HTH_LUXR"/>
    <property type="match status" value="1"/>
</dbReference>
<keyword evidence="2" id="KW-0238">DNA-binding</keyword>
<dbReference type="Pfam" id="PF03472">
    <property type="entry name" value="Autoind_bind"/>
    <property type="match status" value="1"/>
</dbReference>
<dbReference type="InterPro" id="IPR005143">
    <property type="entry name" value="TF_LuxR_autoind-bd_dom"/>
</dbReference>
<dbReference type="EMBL" id="LT906479">
    <property type="protein sequence ID" value="SNV79614.1"/>
    <property type="molecule type" value="Genomic_DNA"/>
</dbReference>
<dbReference type="InterPro" id="IPR016032">
    <property type="entry name" value="Sig_transdc_resp-reg_C-effctor"/>
</dbReference>
<dbReference type="Proteomes" id="UP000215134">
    <property type="component" value="Chromosome 1"/>
</dbReference>
<dbReference type="InterPro" id="IPR036388">
    <property type="entry name" value="WH-like_DNA-bd_sf"/>
</dbReference>
<protein>
    <submittedName>
        <fullName evidence="6">Transcriptional activator protein luxR</fullName>
    </submittedName>
</protein>
<dbReference type="RefSeq" id="WP_073970304.1">
    <property type="nucleotide sequence ID" value="NZ_CAMIQD010000005.1"/>
</dbReference>
<evidence type="ECO:0000313" key="6">
    <source>
        <dbReference type="EMBL" id="SNV79614.1"/>
    </source>
</evidence>
<name>A0A240A972_SERFI</name>
<keyword evidence="1" id="KW-0805">Transcription regulation</keyword>
<dbReference type="PANTHER" id="PTHR44688">
    <property type="entry name" value="DNA-BINDING TRANSCRIPTIONAL ACTIVATOR DEVR_DOSR"/>
    <property type="match status" value="1"/>
</dbReference>
<evidence type="ECO:0000313" key="7">
    <source>
        <dbReference type="Proteomes" id="UP000215134"/>
    </source>
</evidence>
<dbReference type="Pfam" id="PF00196">
    <property type="entry name" value="GerE"/>
    <property type="match status" value="1"/>
</dbReference>
<keyword evidence="3" id="KW-0010">Activator</keyword>
<sequence>MKDAFDSLDENNNDINQSINKSIISCGFTFFSITMFLSRSLTKTERIVIENYPKEWRIHYDENNYHDYDPILAYAKTSSTPIHWYKLLKDAHPDGKAVLKNALRFGIGPGFSIPFRGKSSTLGIVSINAVDENPSHDDYARCIKEILAITPYIHEKMVQSLEQQTIKLTRREQECLFWACEGKTSWEIAQIIGCSDRTVVFHLNNISEKFGTQNRYQTITHALLSGAITPLLC</sequence>
<dbReference type="OrthoDB" id="9774661at2"/>
<dbReference type="SUPFAM" id="SSF75516">
    <property type="entry name" value="Pheromone-binding domain of LuxR-like quorum-sensing transcription factors"/>
    <property type="match status" value="1"/>
</dbReference>
<evidence type="ECO:0000256" key="4">
    <source>
        <dbReference type="ARBA" id="ARBA00023163"/>
    </source>
</evidence>
<dbReference type="InterPro" id="IPR036693">
    <property type="entry name" value="TF_LuxR_autoind-bd_dom_sf"/>
</dbReference>
<gene>
    <name evidence="6" type="primary">luxR</name>
    <name evidence="6" type="ORF">SAMEA4384070_00086</name>
</gene>
<dbReference type="STRING" id="1411141.GCA_001590885_02884"/>
<dbReference type="KEGG" id="sfj:SAMEA4384070_0086"/>
<proteinExistence type="predicted"/>
<dbReference type="SUPFAM" id="SSF46894">
    <property type="entry name" value="C-terminal effector domain of the bipartite response regulators"/>
    <property type="match status" value="1"/>
</dbReference>
<dbReference type="GO" id="GO:0003677">
    <property type="term" value="F:DNA binding"/>
    <property type="evidence" value="ECO:0007669"/>
    <property type="project" value="UniProtKB-KW"/>
</dbReference>
<feature type="domain" description="HTH luxR-type" evidence="5">
    <location>
        <begin position="161"/>
        <end position="226"/>
    </location>
</feature>
<dbReference type="AlphaFoldDB" id="A0A240A972"/>